<evidence type="ECO:0000313" key="1">
    <source>
        <dbReference type="EMBL" id="KAK4354012.1"/>
    </source>
</evidence>
<dbReference type="EMBL" id="JAVYJV010000014">
    <property type="protein sequence ID" value="KAK4354012.1"/>
    <property type="molecule type" value="Genomic_DNA"/>
</dbReference>
<name>A0AAE1RN23_9SOLA</name>
<accession>A0AAE1RN23</accession>
<evidence type="ECO:0000313" key="2">
    <source>
        <dbReference type="Proteomes" id="UP001291623"/>
    </source>
</evidence>
<reference evidence="1" key="1">
    <citation type="submission" date="2023-12" db="EMBL/GenBank/DDBJ databases">
        <title>Genome assembly of Anisodus tanguticus.</title>
        <authorList>
            <person name="Wang Y.-J."/>
        </authorList>
    </citation>
    <scope>NUCLEOTIDE SEQUENCE</scope>
    <source>
        <strain evidence="1">KB-2021</strain>
        <tissue evidence="1">Leaf</tissue>
    </source>
</reference>
<dbReference type="Proteomes" id="UP001291623">
    <property type="component" value="Unassembled WGS sequence"/>
</dbReference>
<keyword evidence="2" id="KW-1185">Reference proteome</keyword>
<comment type="caution">
    <text evidence="1">The sequence shown here is derived from an EMBL/GenBank/DDBJ whole genome shotgun (WGS) entry which is preliminary data.</text>
</comment>
<gene>
    <name evidence="1" type="ORF">RND71_026206</name>
</gene>
<protein>
    <submittedName>
        <fullName evidence="1">Uncharacterized protein</fullName>
    </submittedName>
</protein>
<organism evidence="1 2">
    <name type="scientific">Anisodus tanguticus</name>
    <dbReference type="NCBI Taxonomy" id="243964"/>
    <lineage>
        <taxon>Eukaryota</taxon>
        <taxon>Viridiplantae</taxon>
        <taxon>Streptophyta</taxon>
        <taxon>Embryophyta</taxon>
        <taxon>Tracheophyta</taxon>
        <taxon>Spermatophyta</taxon>
        <taxon>Magnoliopsida</taxon>
        <taxon>eudicotyledons</taxon>
        <taxon>Gunneridae</taxon>
        <taxon>Pentapetalae</taxon>
        <taxon>asterids</taxon>
        <taxon>lamiids</taxon>
        <taxon>Solanales</taxon>
        <taxon>Solanaceae</taxon>
        <taxon>Solanoideae</taxon>
        <taxon>Hyoscyameae</taxon>
        <taxon>Anisodus</taxon>
    </lineage>
</organism>
<proteinExistence type="predicted"/>
<dbReference type="AlphaFoldDB" id="A0AAE1RN23"/>
<sequence length="324" mass="35863">MEEKGVNTHNMYIFDNLDPSGNSNVTLQDMEYPEAKASVSYSSDISQELSNKQLSASAAPFRPFPAIARIVPLPPVDPWPMNMSVHPGPPTILPDPMCSSPHHSYPSPPLTPNMMHRLPFMYPPYSQPQMLPPTSFSVNSSTFHPNHYAWQCNMTPKASDYVPVSVWSGCHPVEFSVSLPMVELITESTLVSVAKESSDNSELSSPVPSLPLDLISGDVVKAEVNLPALDAVETLNDITEVRSEKVKASNTLASEFITLSDNHLQKGNAPNDRYPCKNDVDKTLNILVRGRRNRKQTLRIPISLLKRPYTSHPFKAVCTSVIRD</sequence>